<organism evidence="2 3">
    <name type="scientific">Advenella kashmirensis W13003</name>
    <dbReference type="NCBI Taxonomy" id="1424334"/>
    <lineage>
        <taxon>Bacteria</taxon>
        <taxon>Pseudomonadati</taxon>
        <taxon>Pseudomonadota</taxon>
        <taxon>Betaproteobacteria</taxon>
        <taxon>Burkholderiales</taxon>
        <taxon>Alcaligenaceae</taxon>
    </lineage>
</organism>
<dbReference type="AlphaFoldDB" id="V8QW68"/>
<dbReference type="InterPro" id="IPR020556">
    <property type="entry name" value="Amidase_CS"/>
</dbReference>
<dbReference type="Pfam" id="PF01425">
    <property type="entry name" value="Amidase"/>
    <property type="match status" value="1"/>
</dbReference>
<dbReference type="PATRIC" id="fig|1424334.3.peg.1227"/>
<feature type="domain" description="Amidase" evidence="1">
    <location>
        <begin position="26"/>
        <end position="440"/>
    </location>
</feature>
<comment type="caution">
    <text evidence="2">The sequence shown here is derived from an EMBL/GenBank/DDBJ whole genome shotgun (WGS) entry which is preliminary data.</text>
</comment>
<evidence type="ECO:0000313" key="2">
    <source>
        <dbReference type="EMBL" id="ETF03578.1"/>
    </source>
</evidence>
<dbReference type="Proteomes" id="UP000018733">
    <property type="component" value="Unassembled WGS sequence"/>
</dbReference>
<dbReference type="InterPro" id="IPR000120">
    <property type="entry name" value="Amidase"/>
</dbReference>
<dbReference type="HOGENOM" id="CLU_009600_0_3_4"/>
<dbReference type="GO" id="GO:0003824">
    <property type="term" value="F:catalytic activity"/>
    <property type="evidence" value="ECO:0007669"/>
    <property type="project" value="InterPro"/>
</dbReference>
<dbReference type="EMBL" id="AYXT01000008">
    <property type="protein sequence ID" value="ETF03578.1"/>
    <property type="molecule type" value="Genomic_DNA"/>
</dbReference>
<sequence length="461" mass="48964">MEHYAFNTIARLAGYLDTQSVTAELLTTFFLKRIDQLNPTLNAFVTVFREQAIRDAQASDVRRRAGQTLGPLDGIPIAIKDMIDVAGAVTTQGSALQAGQACKETAALVRRLQAHGAIVIGKTHTVEFAFGGWGTNTHKGTPRNPWDSHRARAPGGSSSGSAVAVAAGLAPCAIGTDTGGSVRIPAAFCSLTGLKMTAGRIDTSGVMPLAPVLDSVGPITHTADDAAIVYQALTSDPDSGSDASCYGLSDESDGLDGMILCAVPDEQYEIDVQRSVRLGLRDMLRMAEMAGARIVREPLPLSVASVVEQTNLLMAACGWHLHGNEALDAALPMDPFIRRRILAGRHVSESQFQDLLGTQREAALVWQRWMVDKDAFMLPSVPAVAPLLSEIDETASPGFFTRLANWTGTCALALPAGFDPGNMPVSVQLVGKPGDERRLLRIGAAIQSLTAWHAYSPTLPS</sequence>
<keyword evidence="3" id="KW-1185">Reference proteome</keyword>
<dbReference type="SUPFAM" id="SSF75304">
    <property type="entry name" value="Amidase signature (AS) enzymes"/>
    <property type="match status" value="1"/>
</dbReference>
<evidence type="ECO:0000259" key="1">
    <source>
        <dbReference type="Pfam" id="PF01425"/>
    </source>
</evidence>
<dbReference type="Gene3D" id="3.90.1300.10">
    <property type="entry name" value="Amidase signature (AS) domain"/>
    <property type="match status" value="1"/>
</dbReference>
<evidence type="ECO:0000313" key="3">
    <source>
        <dbReference type="Proteomes" id="UP000018733"/>
    </source>
</evidence>
<dbReference type="STRING" id="1424334.W822_06145"/>
<protein>
    <submittedName>
        <fullName evidence="2">Amidase</fullName>
    </submittedName>
</protein>
<dbReference type="PANTHER" id="PTHR11895">
    <property type="entry name" value="TRANSAMIDASE"/>
    <property type="match status" value="1"/>
</dbReference>
<reference evidence="2 3" key="1">
    <citation type="journal article" date="2014" name="Genome Announc.">
        <title>Draft Genome Sequence of Advenella kashmirensis Strain W13003, a Polycyclic Aromatic Hydrocarbon-Degrading Bacterium.</title>
        <authorList>
            <person name="Wang X."/>
            <person name="Jin D."/>
            <person name="Zhou L."/>
            <person name="Wu L."/>
            <person name="An W."/>
            <person name="Zhao L."/>
        </authorList>
    </citation>
    <scope>NUCLEOTIDE SEQUENCE [LARGE SCALE GENOMIC DNA]</scope>
    <source>
        <strain evidence="2 3">W13003</strain>
    </source>
</reference>
<accession>V8QW68</accession>
<dbReference type="InterPro" id="IPR023631">
    <property type="entry name" value="Amidase_dom"/>
</dbReference>
<dbReference type="PANTHER" id="PTHR11895:SF176">
    <property type="entry name" value="AMIDASE AMID-RELATED"/>
    <property type="match status" value="1"/>
</dbReference>
<name>V8QW68_9BURK</name>
<proteinExistence type="predicted"/>
<dbReference type="eggNOG" id="COG0154">
    <property type="taxonomic scope" value="Bacteria"/>
</dbReference>
<gene>
    <name evidence="2" type="ORF">W822_06145</name>
</gene>
<dbReference type="InterPro" id="IPR036928">
    <property type="entry name" value="AS_sf"/>
</dbReference>
<dbReference type="PROSITE" id="PS00571">
    <property type="entry name" value="AMIDASES"/>
    <property type="match status" value="1"/>
</dbReference>